<gene>
    <name evidence="2" type="ORF">B0H63DRAFT_484165</name>
</gene>
<keyword evidence="1" id="KW-0472">Membrane</keyword>
<comment type="caution">
    <text evidence="2">The sequence shown here is derived from an EMBL/GenBank/DDBJ whole genome shotgun (WGS) entry which is preliminary data.</text>
</comment>
<dbReference type="Proteomes" id="UP001285441">
    <property type="component" value="Unassembled WGS sequence"/>
</dbReference>
<reference evidence="2" key="1">
    <citation type="journal article" date="2023" name="Mol. Phylogenet. Evol.">
        <title>Genome-scale phylogeny and comparative genomics of the fungal order Sordariales.</title>
        <authorList>
            <person name="Hensen N."/>
            <person name="Bonometti L."/>
            <person name="Westerberg I."/>
            <person name="Brannstrom I.O."/>
            <person name="Guillou S."/>
            <person name="Cros-Aarteil S."/>
            <person name="Calhoun S."/>
            <person name="Haridas S."/>
            <person name="Kuo A."/>
            <person name="Mondo S."/>
            <person name="Pangilinan J."/>
            <person name="Riley R."/>
            <person name="LaButti K."/>
            <person name="Andreopoulos B."/>
            <person name="Lipzen A."/>
            <person name="Chen C."/>
            <person name="Yan M."/>
            <person name="Daum C."/>
            <person name="Ng V."/>
            <person name="Clum A."/>
            <person name="Steindorff A."/>
            <person name="Ohm R.A."/>
            <person name="Martin F."/>
            <person name="Silar P."/>
            <person name="Natvig D.O."/>
            <person name="Lalanne C."/>
            <person name="Gautier V."/>
            <person name="Ament-Velasquez S.L."/>
            <person name="Kruys A."/>
            <person name="Hutchinson M.I."/>
            <person name="Powell A.J."/>
            <person name="Barry K."/>
            <person name="Miller A.N."/>
            <person name="Grigoriev I.V."/>
            <person name="Debuchy R."/>
            <person name="Gladieux P."/>
            <person name="Hiltunen Thoren M."/>
            <person name="Johannesson H."/>
        </authorList>
    </citation>
    <scope>NUCLEOTIDE SEQUENCE</scope>
    <source>
        <strain evidence="2">CBS 232.78</strain>
    </source>
</reference>
<accession>A0AAE0N6N9</accession>
<feature type="transmembrane region" description="Helical" evidence="1">
    <location>
        <begin position="140"/>
        <end position="160"/>
    </location>
</feature>
<evidence type="ECO:0000313" key="2">
    <source>
        <dbReference type="EMBL" id="KAK3372255.1"/>
    </source>
</evidence>
<sequence length="180" mass="21542">MKLHGSWPNCTLSHNKHSRKIPRRTNNFNIPTSVLLSTICPHYSHRSKLYPPSFTLVKCRTCHANRGPDCRPVLHLWRRWRITLCWLLAAGLTVNRVRSLNAPDETPRNQIIASLGSWIIHWLTRLRIFRLHGFLKEPIFVCQFVWLCAHLVVCWCWRWRWRWHGRDLRLLMCIACMHYS</sequence>
<proteinExistence type="predicted"/>
<evidence type="ECO:0000256" key="1">
    <source>
        <dbReference type="SAM" id="Phobius"/>
    </source>
</evidence>
<keyword evidence="1" id="KW-1133">Transmembrane helix</keyword>
<organism evidence="2 3">
    <name type="scientific">Podospora didyma</name>
    <dbReference type="NCBI Taxonomy" id="330526"/>
    <lineage>
        <taxon>Eukaryota</taxon>
        <taxon>Fungi</taxon>
        <taxon>Dikarya</taxon>
        <taxon>Ascomycota</taxon>
        <taxon>Pezizomycotina</taxon>
        <taxon>Sordariomycetes</taxon>
        <taxon>Sordariomycetidae</taxon>
        <taxon>Sordariales</taxon>
        <taxon>Podosporaceae</taxon>
        <taxon>Podospora</taxon>
    </lineage>
</organism>
<dbReference type="EMBL" id="JAULSW010000008">
    <property type="protein sequence ID" value="KAK3372255.1"/>
    <property type="molecule type" value="Genomic_DNA"/>
</dbReference>
<keyword evidence="1" id="KW-0812">Transmembrane</keyword>
<reference evidence="2" key="2">
    <citation type="submission" date="2023-06" db="EMBL/GenBank/DDBJ databases">
        <authorList>
            <consortium name="Lawrence Berkeley National Laboratory"/>
            <person name="Haridas S."/>
            <person name="Hensen N."/>
            <person name="Bonometti L."/>
            <person name="Westerberg I."/>
            <person name="Brannstrom I.O."/>
            <person name="Guillou S."/>
            <person name="Cros-Aarteil S."/>
            <person name="Calhoun S."/>
            <person name="Kuo A."/>
            <person name="Mondo S."/>
            <person name="Pangilinan J."/>
            <person name="Riley R."/>
            <person name="LaButti K."/>
            <person name="Andreopoulos B."/>
            <person name="Lipzen A."/>
            <person name="Chen C."/>
            <person name="Yanf M."/>
            <person name="Daum C."/>
            <person name="Ng V."/>
            <person name="Clum A."/>
            <person name="Steindorff A."/>
            <person name="Ohm R."/>
            <person name="Martin F."/>
            <person name="Silar P."/>
            <person name="Natvig D."/>
            <person name="Lalanne C."/>
            <person name="Gautier V."/>
            <person name="Ament-velasquez S.L."/>
            <person name="Kruys A."/>
            <person name="Hutchinson M.I."/>
            <person name="Powell A.J."/>
            <person name="Barry K."/>
            <person name="Miller A.N."/>
            <person name="Grigoriev I.V."/>
            <person name="Debuchy R."/>
            <person name="Gladieux P."/>
            <person name="Thoren M.H."/>
            <person name="Johannesson H."/>
        </authorList>
    </citation>
    <scope>NUCLEOTIDE SEQUENCE</scope>
    <source>
        <strain evidence="2">CBS 232.78</strain>
    </source>
</reference>
<dbReference type="AlphaFoldDB" id="A0AAE0N6N9"/>
<keyword evidence="3" id="KW-1185">Reference proteome</keyword>
<name>A0AAE0N6N9_9PEZI</name>
<evidence type="ECO:0000313" key="3">
    <source>
        <dbReference type="Proteomes" id="UP001285441"/>
    </source>
</evidence>
<protein>
    <submittedName>
        <fullName evidence="2">Uncharacterized protein</fullName>
    </submittedName>
</protein>